<evidence type="ECO:0000256" key="1">
    <source>
        <dbReference type="SAM" id="Phobius"/>
    </source>
</evidence>
<feature type="transmembrane region" description="Helical" evidence="1">
    <location>
        <begin position="31"/>
        <end position="48"/>
    </location>
</feature>
<dbReference type="EMBL" id="JAWWMZ010000010">
    <property type="protein sequence ID" value="MDX4956238.1"/>
    <property type="molecule type" value="Genomic_DNA"/>
</dbReference>
<dbReference type="RefSeq" id="WP_319075655.1">
    <property type="nucleotide sequence ID" value="NZ_JAWWMZ010000010.1"/>
</dbReference>
<keyword evidence="1" id="KW-0472">Membrane</keyword>
<dbReference type="Proteomes" id="UP001287445">
    <property type="component" value="Unassembled WGS sequence"/>
</dbReference>
<gene>
    <name evidence="2" type="ORF">SGN30_22720</name>
</gene>
<evidence type="ECO:0008006" key="4">
    <source>
        <dbReference type="Google" id="ProtNLM"/>
    </source>
</evidence>
<organism evidence="2 3">
    <name type="scientific">Delftia acidovorans</name>
    <name type="common">Pseudomonas acidovorans</name>
    <name type="synonym">Comamonas acidovorans</name>
    <dbReference type="NCBI Taxonomy" id="80866"/>
    <lineage>
        <taxon>Bacteria</taxon>
        <taxon>Pseudomonadati</taxon>
        <taxon>Pseudomonadota</taxon>
        <taxon>Betaproteobacteria</taxon>
        <taxon>Burkholderiales</taxon>
        <taxon>Comamonadaceae</taxon>
        <taxon>Delftia</taxon>
    </lineage>
</organism>
<evidence type="ECO:0000313" key="2">
    <source>
        <dbReference type="EMBL" id="MDX4956238.1"/>
    </source>
</evidence>
<accession>A0AAJ2R6N8</accession>
<feature type="transmembrane region" description="Helical" evidence="1">
    <location>
        <begin position="60"/>
        <end position="79"/>
    </location>
</feature>
<dbReference type="AlphaFoldDB" id="A0AAJ2R6N8"/>
<feature type="transmembrane region" description="Helical" evidence="1">
    <location>
        <begin position="91"/>
        <end position="114"/>
    </location>
</feature>
<evidence type="ECO:0000313" key="3">
    <source>
        <dbReference type="Proteomes" id="UP001287445"/>
    </source>
</evidence>
<sequence>MNQPQIDPISAAVAVASVVFAPAVAHVVGPYLVILFASTIGASFALVARERTTGFNSVLFFVRVNGLSVLLTYSVSAVVNAGYPIEDQRAWFSPVAFVIGFIGDRWPTVMGWAARKVSRLVDILIKMRGDGGGHG</sequence>
<protein>
    <recommendedName>
        <fullName evidence="4">Holin</fullName>
    </recommendedName>
</protein>
<comment type="caution">
    <text evidence="2">The sequence shown here is derived from an EMBL/GenBank/DDBJ whole genome shotgun (WGS) entry which is preliminary data.</text>
</comment>
<proteinExistence type="predicted"/>
<keyword evidence="1" id="KW-1133">Transmembrane helix</keyword>
<reference evidence="2" key="1">
    <citation type="submission" date="2023-11" db="EMBL/GenBank/DDBJ databases">
        <title>Identification and selenium tolerance of Delftia acidovorans R3-25.</title>
        <authorList>
            <person name="Zhang S."/>
            <person name="Liu Y."/>
            <person name="Guo Y."/>
        </authorList>
    </citation>
    <scope>NUCLEOTIDE SEQUENCE</scope>
    <source>
        <strain evidence="2">R3-25</strain>
    </source>
</reference>
<name>A0AAJ2R6N8_DELAC</name>
<keyword evidence="1" id="KW-0812">Transmembrane</keyword>